<name>A0A507CHQ7_9FUNG</name>
<gene>
    <name evidence="2" type="ORF">SeMB42_g06455</name>
</gene>
<keyword evidence="3" id="KW-1185">Reference proteome</keyword>
<feature type="region of interest" description="Disordered" evidence="1">
    <location>
        <begin position="58"/>
        <end position="136"/>
    </location>
</feature>
<evidence type="ECO:0000256" key="1">
    <source>
        <dbReference type="SAM" id="MobiDB-lite"/>
    </source>
</evidence>
<accession>A0A507CHQ7</accession>
<feature type="compositionally biased region" description="Polar residues" evidence="1">
    <location>
        <begin position="73"/>
        <end position="85"/>
    </location>
</feature>
<sequence length="136" mass="14026">MKDAVGSDLGCVRFEVELDCLFELGPRSVFYGKPRALALDYAPAVSIMCRHDVDPHVGTDLTISEDSRARSDIATSPNIGNTLYDNSNSINASSIPPHARVPPSSSGGASSGAVSIGGNNDSSNSSTPTPPAAPPI</sequence>
<dbReference type="EMBL" id="QEAN01000365">
    <property type="protein sequence ID" value="TPX39122.1"/>
    <property type="molecule type" value="Genomic_DNA"/>
</dbReference>
<reference evidence="2 3" key="1">
    <citation type="journal article" date="2019" name="Sci. Rep.">
        <title>Comparative genomics of chytrid fungi reveal insights into the obligate biotrophic and pathogenic lifestyle of Synchytrium endobioticum.</title>
        <authorList>
            <person name="van de Vossenberg B.T.L.H."/>
            <person name="Warris S."/>
            <person name="Nguyen H.D.T."/>
            <person name="van Gent-Pelzer M.P.E."/>
            <person name="Joly D.L."/>
            <person name="van de Geest H.C."/>
            <person name="Bonants P.J.M."/>
            <person name="Smith D.S."/>
            <person name="Levesque C.A."/>
            <person name="van der Lee T.A.J."/>
        </authorList>
    </citation>
    <scope>NUCLEOTIDE SEQUENCE [LARGE SCALE GENOMIC DNA]</scope>
    <source>
        <strain evidence="2 3">MB42</strain>
    </source>
</reference>
<dbReference type="AlphaFoldDB" id="A0A507CHQ7"/>
<protein>
    <submittedName>
        <fullName evidence="2">Uncharacterized protein</fullName>
    </submittedName>
</protein>
<feature type="compositionally biased region" description="Low complexity" evidence="1">
    <location>
        <begin position="86"/>
        <end position="127"/>
    </location>
</feature>
<evidence type="ECO:0000313" key="3">
    <source>
        <dbReference type="Proteomes" id="UP000317494"/>
    </source>
</evidence>
<evidence type="ECO:0000313" key="2">
    <source>
        <dbReference type="EMBL" id="TPX39122.1"/>
    </source>
</evidence>
<proteinExistence type="predicted"/>
<dbReference type="VEuPathDB" id="FungiDB:SeMB42_g06455"/>
<comment type="caution">
    <text evidence="2">The sequence shown here is derived from an EMBL/GenBank/DDBJ whole genome shotgun (WGS) entry which is preliminary data.</text>
</comment>
<dbReference type="Proteomes" id="UP000317494">
    <property type="component" value="Unassembled WGS sequence"/>
</dbReference>
<organism evidence="2 3">
    <name type="scientific">Synchytrium endobioticum</name>
    <dbReference type="NCBI Taxonomy" id="286115"/>
    <lineage>
        <taxon>Eukaryota</taxon>
        <taxon>Fungi</taxon>
        <taxon>Fungi incertae sedis</taxon>
        <taxon>Chytridiomycota</taxon>
        <taxon>Chytridiomycota incertae sedis</taxon>
        <taxon>Chytridiomycetes</taxon>
        <taxon>Synchytriales</taxon>
        <taxon>Synchytriaceae</taxon>
        <taxon>Synchytrium</taxon>
    </lineage>
</organism>